<feature type="transmembrane region" description="Helical" evidence="7">
    <location>
        <begin position="227"/>
        <end position="252"/>
    </location>
</feature>
<proteinExistence type="predicted"/>
<dbReference type="PANTHER" id="PTHR11706:SF33">
    <property type="entry name" value="NATURAL RESISTANCE-ASSOCIATED MACROPHAGE PROTEIN 2"/>
    <property type="match status" value="1"/>
</dbReference>
<evidence type="ECO:0000256" key="2">
    <source>
        <dbReference type="ARBA" id="ARBA00022448"/>
    </source>
</evidence>
<feature type="transmembrane region" description="Helical" evidence="7">
    <location>
        <begin position="115"/>
        <end position="132"/>
    </location>
</feature>
<dbReference type="NCBIfam" id="NF037982">
    <property type="entry name" value="Nramp_1"/>
    <property type="match status" value="1"/>
</dbReference>
<dbReference type="EMBL" id="BAEQ01000051">
    <property type="protein sequence ID" value="GAC29925.1"/>
    <property type="molecule type" value="Genomic_DNA"/>
</dbReference>
<dbReference type="AlphaFoldDB" id="K7A356"/>
<evidence type="ECO:0000256" key="3">
    <source>
        <dbReference type="ARBA" id="ARBA00022692"/>
    </source>
</evidence>
<keyword evidence="5 7" id="KW-1133">Transmembrane helix</keyword>
<feature type="transmembrane region" description="Helical" evidence="7">
    <location>
        <begin position="272"/>
        <end position="305"/>
    </location>
</feature>
<dbReference type="Pfam" id="PF01566">
    <property type="entry name" value="Nramp"/>
    <property type="match status" value="1"/>
</dbReference>
<comment type="subcellular location">
    <subcellularLocation>
        <location evidence="1">Membrane</location>
        <topology evidence="1">Multi-pass membrane protein</topology>
    </subcellularLocation>
</comment>
<feature type="transmembrane region" description="Helical" evidence="7">
    <location>
        <begin position="141"/>
        <end position="160"/>
    </location>
</feature>
<accession>K7A356</accession>
<keyword evidence="4" id="KW-0769">Symport</keyword>
<feature type="transmembrane region" description="Helical" evidence="7">
    <location>
        <begin position="374"/>
        <end position="393"/>
    </location>
</feature>
<feature type="transmembrane region" description="Helical" evidence="7">
    <location>
        <begin position="317"/>
        <end position="334"/>
    </location>
</feature>
<dbReference type="GO" id="GO:0015293">
    <property type="term" value="F:symporter activity"/>
    <property type="evidence" value="ECO:0007669"/>
    <property type="project" value="UniProtKB-KW"/>
</dbReference>
<dbReference type="STRING" id="1121922.GCA_000428905_01185"/>
<dbReference type="RefSeq" id="WP_006013491.1">
    <property type="nucleotide sequence ID" value="NZ_AUAV01000005.1"/>
</dbReference>
<evidence type="ECO:0000313" key="8">
    <source>
        <dbReference type="EMBL" id="GAC29925.1"/>
    </source>
</evidence>
<evidence type="ECO:0000256" key="1">
    <source>
        <dbReference type="ARBA" id="ARBA00004141"/>
    </source>
</evidence>
<evidence type="ECO:0000256" key="4">
    <source>
        <dbReference type="ARBA" id="ARBA00022847"/>
    </source>
</evidence>
<organism evidence="8 9">
    <name type="scientific">Brumicola pallidula DSM 14239 = ACAM 615</name>
    <dbReference type="NCBI Taxonomy" id="1121922"/>
    <lineage>
        <taxon>Bacteria</taxon>
        <taxon>Pseudomonadati</taxon>
        <taxon>Pseudomonadota</taxon>
        <taxon>Gammaproteobacteria</taxon>
        <taxon>Alteromonadales</taxon>
        <taxon>Alteromonadaceae</taxon>
        <taxon>Brumicola</taxon>
    </lineage>
</organism>
<dbReference type="GO" id="GO:0015086">
    <property type="term" value="F:cadmium ion transmembrane transporter activity"/>
    <property type="evidence" value="ECO:0007669"/>
    <property type="project" value="TreeGrafter"/>
</dbReference>
<keyword evidence="9" id="KW-1185">Reference proteome</keyword>
<evidence type="ECO:0000256" key="5">
    <source>
        <dbReference type="ARBA" id="ARBA00022989"/>
    </source>
</evidence>
<evidence type="ECO:0000256" key="7">
    <source>
        <dbReference type="SAM" id="Phobius"/>
    </source>
</evidence>
<feature type="transmembrane region" description="Helical" evidence="7">
    <location>
        <begin position="340"/>
        <end position="362"/>
    </location>
</feature>
<keyword evidence="3 7" id="KW-0812">Transmembrane</keyword>
<dbReference type="Proteomes" id="UP000006251">
    <property type="component" value="Unassembled WGS sequence"/>
</dbReference>
<evidence type="ECO:0000256" key="6">
    <source>
        <dbReference type="ARBA" id="ARBA00023136"/>
    </source>
</evidence>
<dbReference type="GO" id="GO:0034755">
    <property type="term" value="P:iron ion transmembrane transport"/>
    <property type="evidence" value="ECO:0007669"/>
    <property type="project" value="TreeGrafter"/>
</dbReference>
<keyword evidence="6 7" id="KW-0472">Membrane</keyword>
<protein>
    <submittedName>
        <fullName evidence="8">Manganese/divalent cation transport protein</fullName>
    </submittedName>
</protein>
<evidence type="ECO:0000313" key="9">
    <source>
        <dbReference type="Proteomes" id="UP000006251"/>
    </source>
</evidence>
<dbReference type="OrthoDB" id="9787548at2"/>
<comment type="caution">
    <text evidence="8">The sequence shown here is derived from an EMBL/GenBank/DDBJ whole genome shotgun (WGS) entry which is preliminary data.</text>
</comment>
<name>K7A356_9ALTE</name>
<reference evidence="9" key="1">
    <citation type="journal article" date="2014" name="Environ. Microbiol.">
        <title>Comparative genomics of the marine bacterial genus Glaciecola reveals the high degree of genomic diversity and genomic characteristic for cold adaptation.</title>
        <authorList>
            <person name="Qin Q.L."/>
            <person name="Xie B.B."/>
            <person name="Yu Y."/>
            <person name="Shu Y.L."/>
            <person name="Rong J.C."/>
            <person name="Zhang Y.J."/>
            <person name="Zhao D.L."/>
            <person name="Chen X.L."/>
            <person name="Zhang X.Y."/>
            <person name="Chen B."/>
            <person name="Zhou B.C."/>
            <person name="Zhang Y.Z."/>
        </authorList>
    </citation>
    <scope>NUCLEOTIDE SEQUENCE [LARGE SCALE GENOMIC DNA]</scope>
    <source>
        <strain evidence="9">ACAM 615</strain>
    </source>
</reference>
<feature type="transmembrane region" description="Helical" evidence="7">
    <location>
        <begin position="180"/>
        <end position="197"/>
    </location>
</feature>
<dbReference type="GO" id="GO:0005886">
    <property type="term" value="C:plasma membrane"/>
    <property type="evidence" value="ECO:0007669"/>
    <property type="project" value="TreeGrafter"/>
</dbReference>
<feature type="transmembrane region" description="Helical" evidence="7">
    <location>
        <begin position="75"/>
        <end position="95"/>
    </location>
</feature>
<gene>
    <name evidence="8" type="ORF">GPAL_3074</name>
</gene>
<dbReference type="InterPro" id="IPR001046">
    <property type="entry name" value="NRAMP_fam"/>
</dbReference>
<feature type="transmembrane region" description="Helical" evidence="7">
    <location>
        <begin position="32"/>
        <end position="48"/>
    </location>
</feature>
<dbReference type="PRINTS" id="PR00447">
    <property type="entry name" value="NATRESASSCMP"/>
</dbReference>
<dbReference type="PANTHER" id="PTHR11706">
    <property type="entry name" value="SOLUTE CARRIER PROTEIN FAMILY 11 MEMBER"/>
    <property type="match status" value="1"/>
</dbReference>
<dbReference type="GO" id="GO:0005384">
    <property type="term" value="F:manganese ion transmembrane transporter activity"/>
    <property type="evidence" value="ECO:0007669"/>
    <property type="project" value="TreeGrafter"/>
</dbReference>
<keyword evidence="2" id="KW-0813">Transport</keyword>
<sequence length="401" mass="41707">MKSGKTGLIIAAAFIGPGTVTTASMAGANLGYGLVWALCFSILATYVLQEMASRLGLVTGKGLSEAIVDISQNNLIKWFCIILVCAAIGLGNAAYEGGNLTGAALGLATVLPGSISWWVLILGTVAFAVLISNRYHLLEKVLIGLVALMSVVFVTIMLIAGINTTALMSGLSAVGLSDTALLLAIIGTTIVPYNLFLHAGLSAKQSLEASLSESEIRSHLPAHKRQLFASIGLGGIVTFAIMSCAANAFYLTDNVLSPGNIATQLEPILGDYANLFFALGLFSAGLTSAITAPLAAGYAICGLFGWQPKLQAKEFKLVCVAILLCGVLVATSGFKPLAIIILAQASNALLLPISVLFLLYVMNQKKIMKAHTNTLLSNLLAGCILIVIIVLGGNKLLSLLL</sequence>